<accession>A0ABV7UDU5</accession>
<dbReference type="Proteomes" id="UP001595704">
    <property type="component" value="Unassembled WGS sequence"/>
</dbReference>
<sequence>MSWSKIRSCLNRIPPHAFERSRFPRAKRGPLREKTLKPEFLHLHMRCLTVLSQGKSNAVYALSRRWRVHGVMTTCSDFNSCGFNSRDGGYRVASRAWLAFFENGVWSVLPAAFAGTFLGTFPGVSPGRPE</sequence>
<dbReference type="EMBL" id="JBHRYC010000024">
    <property type="protein sequence ID" value="MFC3636728.1"/>
    <property type="molecule type" value="Genomic_DNA"/>
</dbReference>
<comment type="caution">
    <text evidence="1">The sequence shown here is derived from an EMBL/GenBank/DDBJ whole genome shotgun (WGS) entry which is preliminary data.</text>
</comment>
<protein>
    <submittedName>
        <fullName evidence="1">Uncharacterized protein</fullName>
    </submittedName>
</protein>
<name>A0ABV7UDU5_9HYPH</name>
<proteinExistence type="predicted"/>
<dbReference type="RefSeq" id="WP_191320009.1">
    <property type="nucleotide sequence ID" value="NZ_BNCG01000012.1"/>
</dbReference>
<reference evidence="2" key="1">
    <citation type="journal article" date="2019" name="Int. J. Syst. Evol. Microbiol.">
        <title>The Global Catalogue of Microorganisms (GCM) 10K type strain sequencing project: providing services to taxonomists for standard genome sequencing and annotation.</title>
        <authorList>
            <consortium name="The Broad Institute Genomics Platform"/>
            <consortium name="The Broad Institute Genome Sequencing Center for Infectious Disease"/>
            <person name="Wu L."/>
            <person name="Ma J."/>
        </authorList>
    </citation>
    <scope>NUCLEOTIDE SEQUENCE [LARGE SCALE GENOMIC DNA]</scope>
    <source>
        <strain evidence="2">KCTC 42282</strain>
    </source>
</reference>
<gene>
    <name evidence="1" type="ORF">ACFONL_04910</name>
</gene>
<evidence type="ECO:0000313" key="1">
    <source>
        <dbReference type="EMBL" id="MFC3636728.1"/>
    </source>
</evidence>
<evidence type="ECO:0000313" key="2">
    <source>
        <dbReference type="Proteomes" id="UP001595704"/>
    </source>
</evidence>
<organism evidence="1 2">
    <name type="scientific">Camelimonas fluminis</name>
    <dbReference type="NCBI Taxonomy" id="1576911"/>
    <lineage>
        <taxon>Bacteria</taxon>
        <taxon>Pseudomonadati</taxon>
        <taxon>Pseudomonadota</taxon>
        <taxon>Alphaproteobacteria</taxon>
        <taxon>Hyphomicrobiales</taxon>
        <taxon>Chelatococcaceae</taxon>
        <taxon>Camelimonas</taxon>
    </lineage>
</organism>
<keyword evidence="2" id="KW-1185">Reference proteome</keyword>